<dbReference type="AlphaFoldDB" id="A0A6J4U2V1"/>
<proteinExistence type="predicted"/>
<protein>
    <submittedName>
        <fullName evidence="3">Uncharacterized protein</fullName>
    </submittedName>
</protein>
<evidence type="ECO:0000256" key="1">
    <source>
        <dbReference type="SAM" id="MobiDB-lite"/>
    </source>
</evidence>
<accession>A0A6J4U2V1</accession>
<evidence type="ECO:0000256" key="2">
    <source>
        <dbReference type="SAM" id="Phobius"/>
    </source>
</evidence>
<evidence type="ECO:0000313" key="3">
    <source>
        <dbReference type="EMBL" id="CAA9537888.1"/>
    </source>
</evidence>
<dbReference type="EMBL" id="CADCWG010000028">
    <property type="protein sequence ID" value="CAA9537888.1"/>
    <property type="molecule type" value="Genomic_DNA"/>
</dbReference>
<keyword evidence="2" id="KW-0472">Membrane</keyword>
<feature type="non-terminal residue" evidence="3">
    <location>
        <position position="84"/>
    </location>
</feature>
<reference evidence="3" key="1">
    <citation type="submission" date="2020-02" db="EMBL/GenBank/DDBJ databases">
        <authorList>
            <person name="Meier V. D."/>
        </authorList>
    </citation>
    <scope>NUCLEOTIDE SEQUENCE</scope>
    <source>
        <strain evidence="3">AVDCRST_MAG49</strain>
    </source>
</reference>
<gene>
    <name evidence="3" type="ORF">AVDCRST_MAG49-505</name>
</gene>
<keyword evidence="2" id="KW-0812">Transmembrane</keyword>
<feature type="region of interest" description="Disordered" evidence="1">
    <location>
        <begin position="1"/>
        <end position="55"/>
    </location>
</feature>
<name>A0A6J4U2V1_9BACT</name>
<organism evidence="3">
    <name type="scientific">uncultured Thermomicrobiales bacterium</name>
    <dbReference type="NCBI Taxonomy" id="1645740"/>
    <lineage>
        <taxon>Bacteria</taxon>
        <taxon>Pseudomonadati</taxon>
        <taxon>Thermomicrobiota</taxon>
        <taxon>Thermomicrobia</taxon>
        <taxon>Thermomicrobiales</taxon>
        <taxon>environmental samples</taxon>
    </lineage>
</organism>
<sequence>MTARPPTRTRLARDRLAGRAGPIAPRRRRGPRRADRAAATPPGAGRGDQRLSDAPMVRLRPVHRWAVASAVAAGVAIALPAHLG</sequence>
<feature type="transmembrane region" description="Helical" evidence="2">
    <location>
        <begin position="65"/>
        <end position="83"/>
    </location>
</feature>
<keyword evidence="2" id="KW-1133">Transmembrane helix</keyword>